<dbReference type="EMBL" id="JAENIO010000038">
    <property type="protein sequence ID" value="MBK1834996.1"/>
    <property type="molecule type" value="Genomic_DNA"/>
</dbReference>
<keyword evidence="1" id="KW-0472">Membrane</keyword>
<gene>
    <name evidence="2" type="ORF">JIN78_13075</name>
</gene>
<accession>A0A934RV25</accession>
<dbReference type="AlphaFoldDB" id="A0A934RV25"/>
<keyword evidence="3" id="KW-1185">Reference proteome</keyword>
<proteinExistence type="predicted"/>
<organism evidence="2 3">
    <name type="scientific">Roseibacillus ishigakijimensis</name>
    <dbReference type="NCBI Taxonomy" id="454146"/>
    <lineage>
        <taxon>Bacteria</taxon>
        <taxon>Pseudomonadati</taxon>
        <taxon>Verrucomicrobiota</taxon>
        <taxon>Verrucomicrobiia</taxon>
        <taxon>Verrucomicrobiales</taxon>
        <taxon>Verrucomicrobiaceae</taxon>
        <taxon>Roseibacillus</taxon>
    </lineage>
</organism>
<keyword evidence="1" id="KW-0812">Transmembrane</keyword>
<comment type="caution">
    <text evidence="2">The sequence shown here is derived from an EMBL/GenBank/DDBJ whole genome shotgun (WGS) entry which is preliminary data.</text>
</comment>
<dbReference type="Proteomes" id="UP000604083">
    <property type="component" value="Unassembled WGS sequence"/>
</dbReference>
<reference evidence="2" key="1">
    <citation type="submission" date="2021-01" db="EMBL/GenBank/DDBJ databases">
        <title>Modified the classification status of verrucomicrobia.</title>
        <authorList>
            <person name="Feng X."/>
        </authorList>
    </citation>
    <scope>NUCLEOTIDE SEQUENCE</scope>
    <source>
        <strain evidence="2">KCTC 12986</strain>
    </source>
</reference>
<name>A0A934RV25_9BACT</name>
<protein>
    <submittedName>
        <fullName evidence="2">Uncharacterized protein</fullName>
    </submittedName>
</protein>
<evidence type="ECO:0000313" key="3">
    <source>
        <dbReference type="Proteomes" id="UP000604083"/>
    </source>
</evidence>
<dbReference type="RefSeq" id="WP_200392430.1">
    <property type="nucleotide sequence ID" value="NZ_JAENIO010000038.1"/>
</dbReference>
<evidence type="ECO:0000313" key="2">
    <source>
        <dbReference type="EMBL" id="MBK1834996.1"/>
    </source>
</evidence>
<evidence type="ECO:0000256" key="1">
    <source>
        <dbReference type="SAM" id="Phobius"/>
    </source>
</evidence>
<keyword evidence="1" id="KW-1133">Transmembrane helix</keyword>
<feature type="transmembrane region" description="Helical" evidence="1">
    <location>
        <begin position="18"/>
        <end position="35"/>
    </location>
</feature>
<sequence length="94" mass="10780">MIASFNVQDFEITEWEKLLILAVIFLFGLLCLWTRKAIAECRKERGELKKELASQDEKITSLTVSVAELKVREQLPCELPECPKRTIITSPLSE</sequence>